<reference evidence="1" key="2">
    <citation type="submission" date="2021-09" db="EMBL/GenBank/DDBJ databases">
        <authorList>
            <person name="Jia N."/>
            <person name="Wang J."/>
            <person name="Shi W."/>
            <person name="Du L."/>
            <person name="Sun Y."/>
            <person name="Zhan W."/>
            <person name="Jiang J."/>
            <person name="Wang Q."/>
            <person name="Zhang B."/>
            <person name="Ji P."/>
            <person name="Sakyi L.B."/>
            <person name="Cui X."/>
            <person name="Yuan T."/>
            <person name="Jiang B."/>
            <person name="Yang W."/>
            <person name="Lam T.T.-Y."/>
            <person name="Chang Q."/>
            <person name="Ding S."/>
            <person name="Wang X."/>
            <person name="Zhu J."/>
            <person name="Ruan X."/>
            <person name="Zhao L."/>
            <person name="Wei J."/>
            <person name="Que T."/>
            <person name="Du C."/>
            <person name="Cheng J."/>
            <person name="Dai P."/>
            <person name="Han X."/>
            <person name="Huang E."/>
            <person name="Gao Y."/>
            <person name="Liu J."/>
            <person name="Shao H."/>
            <person name="Ye R."/>
            <person name="Li L."/>
            <person name="Wei W."/>
            <person name="Wang X."/>
            <person name="Wang C."/>
            <person name="Huo Q."/>
            <person name="Li W."/>
            <person name="Guo W."/>
            <person name="Chen H."/>
            <person name="Chen S."/>
            <person name="Zhou L."/>
            <person name="Zhou L."/>
            <person name="Ni X."/>
            <person name="Tian J."/>
            <person name="Zhou Y."/>
            <person name="Sheng Y."/>
            <person name="Liu T."/>
            <person name="Pan Y."/>
            <person name="Xia L."/>
            <person name="Li J."/>
            <person name="Zhao F."/>
            <person name="Cao W."/>
        </authorList>
    </citation>
    <scope>NUCLEOTIDE SEQUENCE</scope>
    <source>
        <strain evidence="1">Rmic-2018</strain>
        <tissue evidence="1">Larvae</tissue>
    </source>
</reference>
<gene>
    <name evidence="1" type="ORF">HPB51_015206</name>
</gene>
<accession>A0A9J6EAD8</accession>
<proteinExistence type="predicted"/>
<name>A0A9J6EAD8_RHIMP</name>
<dbReference type="AlphaFoldDB" id="A0A9J6EAD8"/>
<protein>
    <submittedName>
        <fullName evidence="1">Uncharacterized protein</fullName>
    </submittedName>
</protein>
<dbReference type="EMBL" id="JABSTU010000005">
    <property type="protein sequence ID" value="KAH8031271.1"/>
    <property type="molecule type" value="Genomic_DNA"/>
</dbReference>
<evidence type="ECO:0000313" key="1">
    <source>
        <dbReference type="EMBL" id="KAH8031271.1"/>
    </source>
</evidence>
<keyword evidence="2" id="KW-1185">Reference proteome</keyword>
<evidence type="ECO:0000313" key="2">
    <source>
        <dbReference type="Proteomes" id="UP000821866"/>
    </source>
</evidence>
<reference evidence="1" key="1">
    <citation type="journal article" date="2020" name="Cell">
        <title>Large-Scale Comparative Analyses of Tick Genomes Elucidate Their Genetic Diversity and Vector Capacities.</title>
        <authorList>
            <consortium name="Tick Genome and Microbiome Consortium (TIGMIC)"/>
            <person name="Jia N."/>
            <person name="Wang J."/>
            <person name="Shi W."/>
            <person name="Du L."/>
            <person name="Sun Y."/>
            <person name="Zhan W."/>
            <person name="Jiang J.F."/>
            <person name="Wang Q."/>
            <person name="Zhang B."/>
            <person name="Ji P."/>
            <person name="Bell-Sakyi L."/>
            <person name="Cui X.M."/>
            <person name="Yuan T.T."/>
            <person name="Jiang B.G."/>
            <person name="Yang W.F."/>
            <person name="Lam T.T."/>
            <person name="Chang Q.C."/>
            <person name="Ding S.J."/>
            <person name="Wang X.J."/>
            <person name="Zhu J.G."/>
            <person name="Ruan X.D."/>
            <person name="Zhao L."/>
            <person name="Wei J.T."/>
            <person name="Ye R.Z."/>
            <person name="Que T.C."/>
            <person name="Du C.H."/>
            <person name="Zhou Y.H."/>
            <person name="Cheng J.X."/>
            <person name="Dai P.F."/>
            <person name="Guo W.B."/>
            <person name="Han X.H."/>
            <person name="Huang E.J."/>
            <person name="Li L.F."/>
            <person name="Wei W."/>
            <person name="Gao Y.C."/>
            <person name="Liu J.Z."/>
            <person name="Shao H.Z."/>
            <person name="Wang X."/>
            <person name="Wang C.C."/>
            <person name="Yang T.C."/>
            <person name="Huo Q.B."/>
            <person name="Li W."/>
            <person name="Chen H.Y."/>
            <person name="Chen S.E."/>
            <person name="Zhou L.G."/>
            <person name="Ni X.B."/>
            <person name="Tian J.H."/>
            <person name="Sheng Y."/>
            <person name="Liu T."/>
            <person name="Pan Y.S."/>
            <person name="Xia L.Y."/>
            <person name="Li J."/>
            <person name="Zhao F."/>
            <person name="Cao W.C."/>
        </authorList>
    </citation>
    <scope>NUCLEOTIDE SEQUENCE</scope>
    <source>
        <strain evidence="1">Rmic-2018</strain>
    </source>
</reference>
<sequence length="224" mass="25696">MCLRTSIPYMKTNRVKRLLYSDHYQCTACGTKDFIRKALRQAEDLTPFGGDVIGSVAAARKYWTRNLHSSFDGRPLSQCPTAPGPMAWIGEGTTFLKGREFIDLAKFHIATISNLIHFQRGQNTSKRSRAGCDTDECLGHTLQRCHRTHHQIIQRHHIIVRYLARTLRKKEWPVREEPHYQTSQGTKIPDLVLSRDGQWVILDVQVVSTLANLSEDTRLSERNI</sequence>
<comment type="caution">
    <text evidence="1">The sequence shown here is derived from an EMBL/GenBank/DDBJ whole genome shotgun (WGS) entry which is preliminary data.</text>
</comment>
<organism evidence="1 2">
    <name type="scientific">Rhipicephalus microplus</name>
    <name type="common">Cattle tick</name>
    <name type="synonym">Boophilus microplus</name>
    <dbReference type="NCBI Taxonomy" id="6941"/>
    <lineage>
        <taxon>Eukaryota</taxon>
        <taxon>Metazoa</taxon>
        <taxon>Ecdysozoa</taxon>
        <taxon>Arthropoda</taxon>
        <taxon>Chelicerata</taxon>
        <taxon>Arachnida</taxon>
        <taxon>Acari</taxon>
        <taxon>Parasitiformes</taxon>
        <taxon>Ixodida</taxon>
        <taxon>Ixodoidea</taxon>
        <taxon>Ixodidae</taxon>
        <taxon>Rhipicephalinae</taxon>
        <taxon>Rhipicephalus</taxon>
        <taxon>Boophilus</taxon>
    </lineage>
</organism>
<dbReference type="Proteomes" id="UP000821866">
    <property type="component" value="Chromosome 3"/>
</dbReference>